<sequence length="89" mass="10045">MISQDLSVLITEFATGAEVNFALKMERDMIIENLDFEPKIDAMMRDFLDAFRWKELSNETSSKILPGGDGSCWKTFKPIASLIAKGKLK</sequence>
<evidence type="ECO:0000313" key="2">
    <source>
        <dbReference type="Proteomes" id="UP001151760"/>
    </source>
</evidence>
<proteinExistence type="predicted"/>
<accession>A0ABQ5GQI3</accession>
<name>A0ABQ5GQI3_9ASTR</name>
<evidence type="ECO:0000313" key="1">
    <source>
        <dbReference type="EMBL" id="GJT77923.1"/>
    </source>
</evidence>
<dbReference type="Proteomes" id="UP001151760">
    <property type="component" value="Unassembled WGS sequence"/>
</dbReference>
<dbReference type="EMBL" id="BQNB010018757">
    <property type="protein sequence ID" value="GJT77923.1"/>
    <property type="molecule type" value="Genomic_DNA"/>
</dbReference>
<comment type="caution">
    <text evidence="1">The sequence shown here is derived from an EMBL/GenBank/DDBJ whole genome shotgun (WGS) entry which is preliminary data.</text>
</comment>
<reference evidence="1" key="1">
    <citation type="journal article" date="2022" name="Int. J. Mol. Sci.">
        <title>Draft Genome of Tanacetum Coccineum: Genomic Comparison of Closely Related Tanacetum-Family Plants.</title>
        <authorList>
            <person name="Yamashiro T."/>
            <person name="Shiraishi A."/>
            <person name="Nakayama K."/>
            <person name="Satake H."/>
        </authorList>
    </citation>
    <scope>NUCLEOTIDE SEQUENCE</scope>
</reference>
<keyword evidence="2" id="KW-1185">Reference proteome</keyword>
<gene>
    <name evidence="1" type="ORF">Tco_1044648</name>
</gene>
<protein>
    <submittedName>
        <fullName evidence="1">Uncharacterized protein</fullName>
    </submittedName>
</protein>
<organism evidence="1 2">
    <name type="scientific">Tanacetum coccineum</name>
    <dbReference type="NCBI Taxonomy" id="301880"/>
    <lineage>
        <taxon>Eukaryota</taxon>
        <taxon>Viridiplantae</taxon>
        <taxon>Streptophyta</taxon>
        <taxon>Embryophyta</taxon>
        <taxon>Tracheophyta</taxon>
        <taxon>Spermatophyta</taxon>
        <taxon>Magnoliopsida</taxon>
        <taxon>eudicotyledons</taxon>
        <taxon>Gunneridae</taxon>
        <taxon>Pentapetalae</taxon>
        <taxon>asterids</taxon>
        <taxon>campanulids</taxon>
        <taxon>Asterales</taxon>
        <taxon>Asteraceae</taxon>
        <taxon>Asteroideae</taxon>
        <taxon>Anthemideae</taxon>
        <taxon>Anthemidinae</taxon>
        <taxon>Tanacetum</taxon>
    </lineage>
</organism>
<reference evidence="1" key="2">
    <citation type="submission" date="2022-01" db="EMBL/GenBank/DDBJ databases">
        <authorList>
            <person name="Yamashiro T."/>
            <person name="Shiraishi A."/>
            <person name="Satake H."/>
            <person name="Nakayama K."/>
        </authorList>
    </citation>
    <scope>NUCLEOTIDE SEQUENCE</scope>
</reference>